<dbReference type="Pfam" id="PF21447">
    <property type="entry name" value="Ppx-GppA_III"/>
    <property type="match status" value="1"/>
</dbReference>
<dbReference type="SUPFAM" id="SSF109604">
    <property type="entry name" value="HD-domain/PDEase-like"/>
    <property type="match status" value="1"/>
</dbReference>
<dbReference type="Gene3D" id="1.10.3210.10">
    <property type="entry name" value="Hypothetical protein af1432"/>
    <property type="match status" value="1"/>
</dbReference>
<evidence type="ECO:0000259" key="2">
    <source>
        <dbReference type="Pfam" id="PF02541"/>
    </source>
</evidence>
<organism evidence="4 5">
    <name type="scientific">Formimonas warabiya</name>
    <dbReference type="NCBI Taxonomy" id="1761012"/>
    <lineage>
        <taxon>Bacteria</taxon>
        <taxon>Bacillati</taxon>
        <taxon>Bacillota</taxon>
        <taxon>Clostridia</taxon>
        <taxon>Eubacteriales</taxon>
        <taxon>Peptococcaceae</taxon>
        <taxon>Candidatus Formimonas</taxon>
    </lineage>
</organism>
<keyword evidence="5" id="KW-1185">Reference proteome</keyword>
<name>A0A3G1L246_FORW1</name>
<evidence type="ECO:0000259" key="3">
    <source>
        <dbReference type="Pfam" id="PF21447"/>
    </source>
</evidence>
<dbReference type="Pfam" id="PF02541">
    <property type="entry name" value="Ppx-GppA"/>
    <property type="match status" value="1"/>
</dbReference>
<dbReference type="AlphaFoldDB" id="A0A3G1L246"/>
<dbReference type="CDD" id="cd24006">
    <property type="entry name" value="ASKHA_NBD_PPX_GppA"/>
    <property type="match status" value="1"/>
</dbReference>
<sequence>MIAQMENKGNIVPLEDLTKPTDFGRDSFNTGRISAPAINEACEVLKGFVKLMNDYRIKDYRAVATSGLREAENKEYILEQIRLRTGLNVEIINVSQERFMIYKALRHTTPDFLKYQEEGVMIANMSSGGLGVSAYSRGVLRFREYFKVGSLRLWENLSDMEKLTLDFPRVMEEFLESQIYSIQAHIKEYPLQNVIGIGSALPAISRLCAQVHAFEAGSTIKKDALHVLFLKMQKMTVDQMVGEFDLTRTEVENLLPTVIIFNKMLTLTQAEEILIAPVALRHGLLADMGEKFWEIQHKKYFIDDVISSVWYLGQKFGIDIPHCQKVQSLALDIFDGIKKVHKLGERERFYLLVVAILHDIGRYINVNQHHIQSYNIIKSIDIIGFSNRELELMANIARYHSGEIPRPSHENYTHLSEMDKIIVSKLAAMMKLAEAMDISHKQRINKLSIEKAGRDLIFRVETSAEVLLEEWNFKNGAGFFEEVVGYRPVFKRNEKIQIKG</sequence>
<gene>
    <name evidence="4" type="ORF">DCMF_17400</name>
</gene>
<dbReference type="PANTHER" id="PTHR30005">
    <property type="entry name" value="EXOPOLYPHOSPHATASE"/>
    <property type="match status" value="1"/>
</dbReference>
<comment type="similarity">
    <text evidence="1">Belongs to the GppA/Ppx family.</text>
</comment>
<evidence type="ECO:0000313" key="4">
    <source>
        <dbReference type="EMBL" id="ATW28699.1"/>
    </source>
</evidence>
<feature type="domain" description="Ppx/GppA phosphatase C-terminal" evidence="3">
    <location>
        <begin position="308"/>
        <end position="467"/>
    </location>
</feature>
<feature type="domain" description="Ppx/GppA phosphatase N-terminal" evidence="2">
    <location>
        <begin position="11"/>
        <end position="290"/>
    </location>
</feature>
<dbReference type="Proteomes" id="UP000323521">
    <property type="component" value="Chromosome"/>
</dbReference>
<evidence type="ECO:0000256" key="1">
    <source>
        <dbReference type="ARBA" id="ARBA00007125"/>
    </source>
</evidence>
<dbReference type="EMBL" id="CP017634">
    <property type="protein sequence ID" value="ATW28699.1"/>
    <property type="molecule type" value="Genomic_DNA"/>
</dbReference>
<dbReference type="InterPro" id="IPR003695">
    <property type="entry name" value="Ppx_GppA_N"/>
</dbReference>
<dbReference type="InterPro" id="IPR043129">
    <property type="entry name" value="ATPase_NBD"/>
</dbReference>
<dbReference type="Gene3D" id="3.30.420.150">
    <property type="entry name" value="Exopolyphosphatase. Domain 2"/>
    <property type="match status" value="1"/>
</dbReference>
<dbReference type="SUPFAM" id="SSF53067">
    <property type="entry name" value="Actin-like ATPase domain"/>
    <property type="match status" value="2"/>
</dbReference>
<proteinExistence type="inferred from homology"/>
<evidence type="ECO:0000313" key="5">
    <source>
        <dbReference type="Proteomes" id="UP000323521"/>
    </source>
</evidence>
<dbReference type="GO" id="GO:0016462">
    <property type="term" value="F:pyrophosphatase activity"/>
    <property type="evidence" value="ECO:0007669"/>
    <property type="project" value="TreeGrafter"/>
</dbReference>
<dbReference type="PANTHER" id="PTHR30005:SF0">
    <property type="entry name" value="RETROGRADE REGULATION PROTEIN 2"/>
    <property type="match status" value="1"/>
</dbReference>
<accession>A0A3G1L246</accession>
<dbReference type="Gene3D" id="3.30.420.40">
    <property type="match status" value="1"/>
</dbReference>
<dbReference type="CDD" id="cd00077">
    <property type="entry name" value="HDc"/>
    <property type="match status" value="1"/>
</dbReference>
<evidence type="ECO:0008006" key="6">
    <source>
        <dbReference type="Google" id="ProtNLM"/>
    </source>
</evidence>
<dbReference type="KEGG" id="fwa:DCMF_17400"/>
<dbReference type="InterPro" id="IPR050273">
    <property type="entry name" value="GppA/Ppx_hydrolase"/>
</dbReference>
<dbReference type="InterPro" id="IPR003607">
    <property type="entry name" value="HD/PDEase_dom"/>
</dbReference>
<reference evidence="4 5" key="1">
    <citation type="submission" date="2016-10" db="EMBL/GenBank/DDBJ databases">
        <title>Complete Genome Sequence of Peptococcaceae strain DCMF.</title>
        <authorList>
            <person name="Edwards R.J."/>
            <person name="Holland S.I."/>
            <person name="Deshpande N.P."/>
            <person name="Wong Y.K."/>
            <person name="Ertan H."/>
            <person name="Manefield M."/>
            <person name="Russell T.L."/>
            <person name="Lee M.J."/>
        </authorList>
    </citation>
    <scope>NUCLEOTIDE SEQUENCE [LARGE SCALE GENOMIC DNA]</scope>
    <source>
        <strain evidence="4 5">DCMF</strain>
    </source>
</reference>
<dbReference type="InterPro" id="IPR048950">
    <property type="entry name" value="Ppx_GppA_C"/>
</dbReference>
<protein>
    <recommendedName>
        <fullName evidence="6">HD domain-containing protein</fullName>
    </recommendedName>
</protein>